<dbReference type="SUPFAM" id="SSF52540">
    <property type="entry name" value="P-loop containing nucleoside triphosphate hydrolases"/>
    <property type="match status" value="1"/>
</dbReference>
<evidence type="ECO:0000313" key="4">
    <source>
        <dbReference type="RefSeq" id="XP_072853944.1"/>
    </source>
</evidence>
<keyword evidence="3" id="KW-1185">Reference proteome</keyword>
<dbReference type="Proteomes" id="UP001652642">
    <property type="component" value="Chromosome 4"/>
</dbReference>
<protein>
    <submittedName>
        <fullName evidence="4">Interferon-induced protein 44-like isoform X1</fullName>
    </submittedName>
</protein>
<evidence type="ECO:0000313" key="3">
    <source>
        <dbReference type="Proteomes" id="UP001652642"/>
    </source>
</evidence>
<feature type="compositionally biased region" description="Basic and acidic residues" evidence="1">
    <location>
        <begin position="18"/>
        <end position="29"/>
    </location>
</feature>
<accession>A0ABM5G8G8</accession>
<organism evidence="3 4">
    <name type="scientific">Pogona vitticeps</name>
    <name type="common">central bearded dragon</name>
    <dbReference type="NCBI Taxonomy" id="103695"/>
    <lineage>
        <taxon>Eukaryota</taxon>
        <taxon>Metazoa</taxon>
        <taxon>Chordata</taxon>
        <taxon>Craniata</taxon>
        <taxon>Vertebrata</taxon>
        <taxon>Euteleostomi</taxon>
        <taxon>Lepidosauria</taxon>
        <taxon>Squamata</taxon>
        <taxon>Bifurcata</taxon>
        <taxon>Unidentata</taxon>
        <taxon>Episquamata</taxon>
        <taxon>Toxicofera</taxon>
        <taxon>Iguania</taxon>
        <taxon>Acrodonta</taxon>
        <taxon>Agamidae</taxon>
        <taxon>Amphibolurinae</taxon>
        <taxon>Pogona</taxon>
    </lineage>
</organism>
<feature type="region of interest" description="Disordered" evidence="1">
    <location>
        <begin position="9"/>
        <end position="31"/>
    </location>
</feature>
<dbReference type="CDD" id="cd00882">
    <property type="entry name" value="Ras_like_GTPase"/>
    <property type="match status" value="1"/>
</dbReference>
<dbReference type="Gene3D" id="3.40.50.300">
    <property type="entry name" value="P-loop containing nucleotide triphosphate hydrolases"/>
    <property type="match status" value="1"/>
</dbReference>
<evidence type="ECO:0000259" key="2">
    <source>
        <dbReference type="Pfam" id="PF01926"/>
    </source>
</evidence>
<dbReference type="InterPro" id="IPR006073">
    <property type="entry name" value="GTP-bd"/>
</dbReference>
<dbReference type="RefSeq" id="XP_072853944.1">
    <property type="nucleotide sequence ID" value="XM_072997843.1"/>
</dbReference>
<gene>
    <name evidence="4" type="primary">LOC110089471</name>
</gene>
<proteinExistence type="predicted"/>
<reference evidence="4" key="1">
    <citation type="submission" date="2025-08" db="UniProtKB">
        <authorList>
            <consortium name="RefSeq"/>
        </authorList>
    </citation>
    <scope>IDENTIFICATION</scope>
</reference>
<name>A0ABM5G8G8_9SAUR</name>
<dbReference type="Pfam" id="PF01926">
    <property type="entry name" value="MMR_HSR1"/>
    <property type="match status" value="1"/>
</dbReference>
<dbReference type="GeneID" id="110089471"/>
<dbReference type="PANTHER" id="PTHR14241">
    <property type="entry name" value="INTERFERON-INDUCED PROTEIN 44"/>
    <property type="match status" value="1"/>
</dbReference>
<dbReference type="InterPro" id="IPR027417">
    <property type="entry name" value="P-loop_NTPase"/>
</dbReference>
<dbReference type="PANTHER" id="PTHR14241:SF32">
    <property type="entry name" value="VWFA DOMAIN-CONTAINING PROTEIN-RELATED"/>
    <property type="match status" value="1"/>
</dbReference>
<feature type="domain" description="G" evidence="2">
    <location>
        <begin position="70"/>
        <end position="212"/>
    </location>
</feature>
<sequence length="324" mass="36541">MLAMLRHIRNNRRRHLRKESPPSEEETSKGADCMLKKPWRSFDLSSGGRKQLMDEIAGYKPPLKSVPKIRVLFIGQISAGKSSFFNSVDSVFQGHVLHLAATGADDKSVTRKYRTYEVKNRSTGKPLPIIFCDTMGLEEGEFASLKMDDVINILKGHIPDGYQFNPSAAMQPSAPGYIKSPSLKDQIHCVVFVIDGSKVEILSEKMEGKLKEIRQKVIELELPQLALLTKVDEISSFLKEDVSDVYKSQAVKEKMETTSRKLGMPLSQILPVKDYCSEVELTDDVDILILLAVRQIVRFAQRYLDNISADQRPVDDYYSDSLNV</sequence>
<evidence type="ECO:0000256" key="1">
    <source>
        <dbReference type="SAM" id="MobiDB-lite"/>
    </source>
</evidence>